<name>A0A9X2JXY9_9MICO</name>
<keyword evidence="2" id="KW-1185">Reference proteome</keyword>
<evidence type="ECO:0000313" key="2">
    <source>
        <dbReference type="Proteomes" id="UP001139493"/>
    </source>
</evidence>
<protein>
    <submittedName>
        <fullName evidence="1">Uncharacterized protein</fullName>
    </submittedName>
</protein>
<proteinExistence type="predicted"/>
<dbReference type="Proteomes" id="UP001139493">
    <property type="component" value="Unassembled WGS sequence"/>
</dbReference>
<reference evidence="1" key="1">
    <citation type="submission" date="2022-06" db="EMBL/GenBank/DDBJ databases">
        <title>Genomic Encyclopedia of Archaeal and Bacterial Type Strains, Phase II (KMG-II): from individual species to whole genera.</title>
        <authorList>
            <person name="Goeker M."/>
        </authorList>
    </citation>
    <scope>NUCLEOTIDE SEQUENCE</scope>
    <source>
        <strain evidence="1">DSM 26652</strain>
    </source>
</reference>
<dbReference type="RefSeq" id="WP_253838818.1">
    <property type="nucleotide sequence ID" value="NZ_JAMTCS010000013.1"/>
</dbReference>
<gene>
    <name evidence="1" type="ORF">APR03_004058</name>
</gene>
<sequence length="186" mass="19162">MTNLTGFSETELDQILDAPGAVLKAATLADGQPGGLRFLLETAAGARVFREAQEHENDFVRAVSVALRDRVRAKEAAAAEVRADPAAAVGVAAAAAATEEAARVGAQPDPEGAADQAVELTAAAVTLLRGRVPDADLAAYGEWLLRIAGRVAGATRSRTGGLFSKRVKLSVDEQAYLDRLAAAVAG</sequence>
<dbReference type="EMBL" id="JAMTCS010000013">
    <property type="protein sequence ID" value="MCP2266688.1"/>
    <property type="molecule type" value="Genomic_DNA"/>
</dbReference>
<evidence type="ECO:0000313" key="1">
    <source>
        <dbReference type="EMBL" id="MCP2266688.1"/>
    </source>
</evidence>
<organism evidence="1 2">
    <name type="scientific">Promicromonospora thailandica</name>
    <dbReference type="NCBI Taxonomy" id="765201"/>
    <lineage>
        <taxon>Bacteria</taxon>
        <taxon>Bacillati</taxon>
        <taxon>Actinomycetota</taxon>
        <taxon>Actinomycetes</taxon>
        <taxon>Micrococcales</taxon>
        <taxon>Promicromonosporaceae</taxon>
        <taxon>Promicromonospora</taxon>
    </lineage>
</organism>
<accession>A0A9X2JXY9</accession>
<comment type="caution">
    <text evidence="1">The sequence shown here is derived from an EMBL/GenBank/DDBJ whole genome shotgun (WGS) entry which is preliminary data.</text>
</comment>
<dbReference type="AlphaFoldDB" id="A0A9X2JXY9"/>